<sequence>MAADCAVELRASNVAFVSLWPGAVRTEFFTHMVKTQTADGFFNAGRAENEPKFDCSIIYSIALSTEYEGKAVVALATGREPMNIRQLSTLMQMNPKTRWLANIVPNFIYLPKWMLALSGNKF</sequence>
<dbReference type="OrthoDB" id="1933717at2759"/>
<dbReference type="Proteomes" id="UP000596742">
    <property type="component" value="Unassembled WGS sequence"/>
</dbReference>
<gene>
    <name evidence="1" type="ORF">MGAL_10B034359</name>
</gene>
<name>A0A8B6BWN3_MYTGA</name>
<proteinExistence type="predicted"/>
<dbReference type="PANTHER" id="PTHR44147:SF2">
    <property type="entry name" value="DEHYDROGENASE_REDUCTASE SDR FAMILY MEMBER 1"/>
    <property type="match status" value="1"/>
</dbReference>
<dbReference type="AlphaFoldDB" id="A0A8B6BWN3"/>
<dbReference type="EMBL" id="UYJE01000774">
    <property type="protein sequence ID" value="VDH96338.1"/>
    <property type="molecule type" value="Genomic_DNA"/>
</dbReference>
<reference evidence="1" key="1">
    <citation type="submission" date="2018-11" db="EMBL/GenBank/DDBJ databases">
        <authorList>
            <person name="Alioto T."/>
            <person name="Alioto T."/>
        </authorList>
    </citation>
    <scope>NUCLEOTIDE SEQUENCE</scope>
</reference>
<keyword evidence="2" id="KW-1185">Reference proteome</keyword>
<organism evidence="1 2">
    <name type="scientific">Mytilus galloprovincialis</name>
    <name type="common">Mediterranean mussel</name>
    <dbReference type="NCBI Taxonomy" id="29158"/>
    <lineage>
        <taxon>Eukaryota</taxon>
        <taxon>Metazoa</taxon>
        <taxon>Spiralia</taxon>
        <taxon>Lophotrochozoa</taxon>
        <taxon>Mollusca</taxon>
        <taxon>Bivalvia</taxon>
        <taxon>Autobranchia</taxon>
        <taxon>Pteriomorphia</taxon>
        <taxon>Mytilida</taxon>
        <taxon>Mytiloidea</taxon>
        <taxon>Mytilidae</taxon>
        <taxon>Mytilinae</taxon>
        <taxon>Mytilus</taxon>
    </lineage>
</organism>
<evidence type="ECO:0000313" key="2">
    <source>
        <dbReference type="Proteomes" id="UP000596742"/>
    </source>
</evidence>
<accession>A0A8B6BWN3</accession>
<evidence type="ECO:0000313" key="1">
    <source>
        <dbReference type="EMBL" id="VDH96338.1"/>
    </source>
</evidence>
<dbReference type="PANTHER" id="PTHR44147">
    <property type="entry name" value="DEHYDROGENASE/REDUCTASE SDR FAMILY MEMBER 1"/>
    <property type="match status" value="1"/>
</dbReference>
<comment type="caution">
    <text evidence="1">The sequence shown here is derived from an EMBL/GenBank/DDBJ whole genome shotgun (WGS) entry which is preliminary data.</text>
</comment>
<protein>
    <submittedName>
        <fullName evidence="1">Uncharacterized protein</fullName>
    </submittedName>
</protein>